<evidence type="ECO:0000313" key="3">
    <source>
        <dbReference type="EMBL" id="SUA90278.1"/>
    </source>
</evidence>
<gene>
    <name evidence="3" type="primary">ydaF_2</name>
    <name evidence="3" type="ORF">NCTC13159_01761</name>
    <name evidence="2" type="ORF">RO07_12450</name>
</gene>
<reference evidence="3 5" key="3">
    <citation type="submission" date="2018-06" db="EMBL/GenBank/DDBJ databases">
        <authorList>
            <consortium name="Pathogen Informatics"/>
            <person name="Doyle S."/>
        </authorList>
    </citation>
    <scope>NUCLEOTIDE SEQUENCE [LARGE SCALE GENOMIC DNA]</scope>
    <source>
        <strain evidence="3 5">NCTC13159</strain>
    </source>
</reference>
<feature type="domain" description="N-acetyltransferase" evidence="1">
    <location>
        <begin position="22"/>
        <end position="182"/>
    </location>
</feature>
<dbReference type="EMBL" id="CP010310">
    <property type="protein sequence ID" value="AJC21070.1"/>
    <property type="molecule type" value="Genomic_DNA"/>
</dbReference>
<keyword evidence="3" id="KW-0808">Transferase</keyword>
<keyword evidence="4" id="KW-1185">Reference proteome</keyword>
<dbReference type="InterPro" id="IPR000182">
    <property type="entry name" value="GNAT_dom"/>
</dbReference>
<reference evidence="2" key="2">
    <citation type="submission" date="2016-11" db="EMBL/GenBank/DDBJ databases">
        <title>Complete Genome Sequencing of Pandoraea pulmonicola DSM 16583.</title>
        <authorList>
            <person name="Chan K.-G."/>
        </authorList>
    </citation>
    <scope>NUCLEOTIDE SEQUENCE</scope>
    <source>
        <strain evidence="2">DSM 16583</strain>
    </source>
</reference>
<proteinExistence type="predicted"/>
<name>A0AAJ5D045_PANPU</name>
<dbReference type="InterPro" id="IPR051908">
    <property type="entry name" value="Ribosomal_N-acetyltransferase"/>
</dbReference>
<dbReference type="Proteomes" id="UP000254589">
    <property type="component" value="Unassembled WGS sequence"/>
</dbReference>
<reference evidence="4" key="1">
    <citation type="submission" date="2014-12" db="EMBL/GenBank/DDBJ databases">
        <title>Complete Genome Sequencing of Pandoraea pulmonicola DSM 16583.</title>
        <authorList>
            <person name="Chan K.-G."/>
        </authorList>
    </citation>
    <scope>NUCLEOTIDE SEQUENCE [LARGE SCALE GENOMIC DNA]</scope>
    <source>
        <strain evidence="4">DSM 16583</strain>
    </source>
</reference>
<dbReference type="PANTHER" id="PTHR43441:SF3">
    <property type="entry name" value="ACETYLTRANSFERASE"/>
    <property type="match status" value="1"/>
</dbReference>
<dbReference type="KEGG" id="ppul:RO07_12450"/>
<protein>
    <submittedName>
        <fullName evidence="2">GNAT family N-acetyltransferase</fullName>
    </submittedName>
    <submittedName>
        <fullName evidence="3">Ribosomal N-acetyltransferase YdaF</fullName>
        <ecNumber evidence="3">2.3.1.-</ecNumber>
    </submittedName>
</protein>
<dbReference type="Proteomes" id="UP000035086">
    <property type="component" value="Chromosome"/>
</dbReference>
<dbReference type="SUPFAM" id="SSF55729">
    <property type="entry name" value="Acyl-CoA N-acyltransferases (Nat)"/>
    <property type="match status" value="1"/>
</dbReference>
<accession>A0AAJ5D045</accession>
<organism evidence="3 5">
    <name type="scientific">Pandoraea pulmonicola</name>
    <dbReference type="NCBI Taxonomy" id="93221"/>
    <lineage>
        <taxon>Bacteria</taxon>
        <taxon>Pseudomonadati</taxon>
        <taxon>Pseudomonadota</taxon>
        <taxon>Betaproteobacteria</taxon>
        <taxon>Burkholderiales</taxon>
        <taxon>Burkholderiaceae</taxon>
        <taxon>Pandoraea</taxon>
    </lineage>
</organism>
<evidence type="ECO:0000259" key="1">
    <source>
        <dbReference type="PROSITE" id="PS51186"/>
    </source>
</evidence>
<dbReference type="GO" id="GO:0008999">
    <property type="term" value="F:protein-N-terminal-alanine acetyltransferase activity"/>
    <property type="evidence" value="ECO:0007669"/>
    <property type="project" value="TreeGrafter"/>
</dbReference>
<dbReference type="EMBL" id="UGSJ01000001">
    <property type="protein sequence ID" value="SUA90278.1"/>
    <property type="molecule type" value="Genomic_DNA"/>
</dbReference>
<dbReference type="Pfam" id="PF13302">
    <property type="entry name" value="Acetyltransf_3"/>
    <property type="match status" value="1"/>
</dbReference>
<dbReference type="RefSeq" id="WP_039408213.1">
    <property type="nucleotide sequence ID" value="NZ_CP010310.2"/>
</dbReference>
<dbReference type="AlphaFoldDB" id="A0AAJ5D045"/>
<evidence type="ECO:0000313" key="4">
    <source>
        <dbReference type="Proteomes" id="UP000035086"/>
    </source>
</evidence>
<dbReference type="Gene3D" id="3.40.630.30">
    <property type="match status" value="1"/>
</dbReference>
<sequence length="190" mass="21102">MTDLALASTLNRLPETLESPRLLIRVARPGDGAVMNEAVAESAAELGAWLPWARPTPTLLESERACRAAYARYLLNEDLMVLFFLRDSGALIGGGGLHRIDWELRHFEIGYWGRTKYSGQGLITEAVAALASLALKDLAASRVYLTVDTRNTKSCRVAELAGFELEGVLRNERFDVFGRFRDTKVFSRLV</sequence>
<dbReference type="GO" id="GO:0005737">
    <property type="term" value="C:cytoplasm"/>
    <property type="evidence" value="ECO:0007669"/>
    <property type="project" value="TreeGrafter"/>
</dbReference>
<dbReference type="PROSITE" id="PS51186">
    <property type="entry name" value="GNAT"/>
    <property type="match status" value="1"/>
</dbReference>
<dbReference type="EC" id="2.3.1.-" evidence="3"/>
<dbReference type="PANTHER" id="PTHR43441">
    <property type="entry name" value="RIBOSOMAL-PROTEIN-SERINE ACETYLTRANSFERASE"/>
    <property type="match status" value="1"/>
</dbReference>
<evidence type="ECO:0000313" key="5">
    <source>
        <dbReference type="Proteomes" id="UP000254589"/>
    </source>
</evidence>
<keyword evidence="3" id="KW-0012">Acyltransferase</keyword>
<dbReference type="GO" id="GO:1990189">
    <property type="term" value="F:protein N-terminal-serine acetyltransferase activity"/>
    <property type="evidence" value="ECO:0007669"/>
    <property type="project" value="TreeGrafter"/>
</dbReference>
<dbReference type="InterPro" id="IPR016181">
    <property type="entry name" value="Acyl_CoA_acyltransferase"/>
</dbReference>
<evidence type="ECO:0000313" key="2">
    <source>
        <dbReference type="EMBL" id="AJC21070.1"/>
    </source>
</evidence>